<keyword evidence="1" id="KW-0472">Membrane</keyword>
<dbReference type="RefSeq" id="WP_249861753.1">
    <property type="nucleotide sequence ID" value="NZ_CP027059.1"/>
</dbReference>
<name>A0ABY4RWN6_9BACL</name>
<evidence type="ECO:0000313" key="3">
    <source>
        <dbReference type="EMBL" id="UQZ86195.1"/>
    </source>
</evidence>
<evidence type="ECO:0000259" key="2">
    <source>
        <dbReference type="SMART" id="SM00460"/>
    </source>
</evidence>
<accession>A0ABY4RWN6</accession>
<dbReference type="InterPro" id="IPR038765">
    <property type="entry name" value="Papain-like_cys_pep_sf"/>
</dbReference>
<reference evidence="3" key="1">
    <citation type="submission" date="2018-02" db="EMBL/GenBank/DDBJ databases">
        <authorList>
            <person name="Kim S.-K."/>
            <person name="Jung H.-I."/>
            <person name="Lee S.-W."/>
        </authorList>
    </citation>
    <scope>NUCLEOTIDE SEQUENCE</scope>
    <source>
        <strain evidence="3">SK3146</strain>
    </source>
</reference>
<dbReference type="SUPFAM" id="SSF54001">
    <property type="entry name" value="Cysteine proteinases"/>
    <property type="match status" value="1"/>
</dbReference>
<dbReference type="Gene3D" id="3.10.620.30">
    <property type="match status" value="1"/>
</dbReference>
<feature type="transmembrane region" description="Helical" evidence="1">
    <location>
        <begin position="12"/>
        <end position="31"/>
    </location>
</feature>
<reference evidence="3" key="2">
    <citation type="journal article" date="2021" name="J Anim Sci Technol">
        <title>Complete genome sequence of Paenibacillus konkukensis sp. nov. SK3146 as a potential probiotic strain.</title>
        <authorList>
            <person name="Jung H.I."/>
            <person name="Park S."/>
            <person name="Niu K.M."/>
            <person name="Lee S.W."/>
            <person name="Kothari D."/>
            <person name="Yi K.J."/>
            <person name="Kim S.K."/>
        </authorList>
    </citation>
    <scope>NUCLEOTIDE SEQUENCE</scope>
    <source>
        <strain evidence="3">SK3146</strain>
    </source>
</reference>
<sequence>MASWLSSIGSYNWITIALAVVVAASAVQGVVRGASASARHLLLMLAEALATVLALLLAWKLASWASPQVQTWLASLKLDIPAEDLGALKQLYYTLMTSMRDFSLLRYGILFVLGYCLIKRVLYIAIDPLMDSWMSGPPRPGGRRGGFSHIVSSLAGGVIGCATGIGRSLVIIAVLFIAAALFPQTPAADYIQASALYQKGAGTVIKPVTGDFFENRLPVFTKAVEQEFSNILQRKYEVLDAKIPNDIAEAAKEVTAKGKTDEEKARLLYDWVGTRVQYDWDKVDLYEQQRIWKEQTPEQTFATRKGVCIDYSRLYAVMARSVGIDVKVVTGLGFDGKGSYGPHAWNEVYLSDKEKWVPLDSTWVSSGGNWFNPPNFNETHIREV</sequence>
<organism evidence="3 4">
    <name type="scientific">Paenibacillus konkukensis</name>
    <dbReference type="NCBI Taxonomy" id="2020716"/>
    <lineage>
        <taxon>Bacteria</taxon>
        <taxon>Bacillati</taxon>
        <taxon>Bacillota</taxon>
        <taxon>Bacilli</taxon>
        <taxon>Bacillales</taxon>
        <taxon>Paenibacillaceae</taxon>
        <taxon>Paenibacillus</taxon>
    </lineage>
</organism>
<dbReference type="EMBL" id="CP027059">
    <property type="protein sequence ID" value="UQZ86195.1"/>
    <property type="molecule type" value="Genomic_DNA"/>
</dbReference>
<dbReference type="InterPro" id="IPR002931">
    <property type="entry name" value="Transglutaminase-like"/>
</dbReference>
<dbReference type="PANTHER" id="PTHR33490">
    <property type="entry name" value="BLR5614 PROTEIN-RELATED"/>
    <property type="match status" value="1"/>
</dbReference>
<evidence type="ECO:0000313" key="4">
    <source>
        <dbReference type="Proteomes" id="UP001057134"/>
    </source>
</evidence>
<gene>
    <name evidence="3" type="ORF">SK3146_05488</name>
</gene>
<evidence type="ECO:0000256" key="1">
    <source>
        <dbReference type="SAM" id="Phobius"/>
    </source>
</evidence>
<dbReference type="SMART" id="SM00460">
    <property type="entry name" value="TGc"/>
    <property type="match status" value="1"/>
</dbReference>
<feature type="domain" description="Transglutaminase-like" evidence="2">
    <location>
        <begin position="300"/>
        <end position="363"/>
    </location>
</feature>
<dbReference type="PANTHER" id="PTHR33490:SF3">
    <property type="entry name" value="CONSERVED INTEGRAL MEMBRANE PROTEIN"/>
    <property type="match status" value="1"/>
</dbReference>
<feature type="transmembrane region" description="Helical" evidence="1">
    <location>
        <begin position="43"/>
        <end position="62"/>
    </location>
</feature>
<feature type="transmembrane region" description="Helical" evidence="1">
    <location>
        <begin position="147"/>
        <end position="180"/>
    </location>
</feature>
<keyword evidence="1" id="KW-0812">Transmembrane</keyword>
<dbReference type="Pfam" id="PF01841">
    <property type="entry name" value="Transglut_core"/>
    <property type="match status" value="1"/>
</dbReference>
<protein>
    <submittedName>
        <fullName evidence="3">Transglutaminase-like superfamily protein</fullName>
    </submittedName>
</protein>
<keyword evidence="1" id="KW-1133">Transmembrane helix</keyword>
<dbReference type="Proteomes" id="UP001057134">
    <property type="component" value="Chromosome"/>
</dbReference>
<feature type="transmembrane region" description="Helical" evidence="1">
    <location>
        <begin position="104"/>
        <end position="126"/>
    </location>
</feature>
<keyword evidence="4" id="KW-1185">Reference proteome</keyword>
<proteinExistence type="predicted"/>